<dbReference type="EMBL" id="ABYO01000247">
    <property type="protein sequence ID" value="EEI85681.1"/>
    <property type="molecule type" value="Genomic_DNA"/>
</dbReference>
<protein>
    <recommendedName>
        <fullName evidence="2">3-hydroxyisobutyryl-CoA hydrolase</fullName>
        <ecNumber evidence="2">3.1.2.4</ecNumber>
    </recommendedName>
</protein>
<dbReference type="PANTHER" id="PTHR43176:SF3">
    <property type="entry name" value="3-HYDROXYISOBUTYRYL-COA HYDROLASE, MITOCHONDRIAL"/>
    <property type="match status" value="1"/>
</dbReference>
<organism evidence="5 6">
    <name type="scientific">Anaerococcus lactolyticus ATCC 51172</name>
    <dbReference type="NCBI Taxonomy" id="525254"/>
    <lineage>
        <taxon>Bacteria</taxon>
        <taxon>Bacillati</taxon>
        <taxon>Bacillota</taxon>
        <taxon>Tissierellia</taxon>
        <taxon>Tissierellales</taxon>
        <taxon>Peptoniphilaceae</taxon>
        <taxon>Anaerococcus</taxon>
    </lineage>
</organism>
<evidence type="ECO:0000313" key="5">
    <source>
        <dbReference type="EMBL" id="EEI85681.1"/>
    </source>
</evidence>
<comment type="caution">
    <text evidence="5">The sequence shown here is derived from an EMBL/GenBank/DDBJ whole genome shotgun (WGS) entry which is preliminary data.</text>
</comment>
<dbReference type="GO" id="GO:0006574">
    <property type="term" value="P:L-valine catabolic process"/>
    <property type="evidence" value="ECO:0007669"/>
    <property type="project" value="TreeGrafter"/>
</dbReference>
<accession>C2BH38</accession>
<sequence>MLYGIYKIAKKYKSFNQKLGEFMIQTEIKNKIGIIYLDRPQALNALNRQMIGKIEETLKSWEKDSEIKAILFDSKSERGFCAGGDLKEIYVDYLKNDEAKDKDIFFKEEFALDKYIMTYPKPIISHWFEVTMGGGIGLSIHSDLIIADETVNWAMPETSLGFVPDVGVGYFISKLPQAMGQYVGLLGARLYPDDLLSYGFCHMLIDSKDYGELVNRLMDMDADSENLIEDFKEKVLDLNQLPKETKNTKNLEEIEKHFSKDGVEEIKNSLEASDSDFAKESLAILNNRDPFMLEVQFKKYFLGKKLTKQETIDLDLEIIKYGRKTGALEEGIRSVLIDKDKNPTWPTKSLEDVDHEEVDRLLGIK</sequence>
<evidence type="ECO:0000256" key="3">
    <source>
        <dbReference type="ARBA" id="ARBA00022801"/>
    </source>
</evidence>
<dbReference type="Pfam" id="PF16113">
    <property type="entry name" value="ECH_2"/>
    <property type="match status" value="1"/>
</dbReference>
<feature type="domain" description="Enoyl-CoA hydratase/isomerase" evidence="4">
    <location>
        <begin position="32"/>
        <end position="361"/>
    </location>
</feature>
<dbReference type="GO" id="GO:0016853">
    <property type="term" value="F:isomerase activity"/>
    <property type="evidence" value="ECO:0007669"/>
    <property type="project" value="UniProtKB-KW"/>
</dbReference>
<keyword evidence="5" id="KW-0413">Isomerase</keyword>
<dbReference type="PANTHER" id="PTHR43176">
    <property type="entry name" value="3-HYDROXYISOBUTYRYL-COA HYDROLASE-RELATED"/>
    <property type="match status" value="1"/>
</dbReference>
<dbReference type="InterPro" id="IPR045004">
    <property type="entry name" value="ECH_dom"/>
</dbReference>
<evidence type="ECO:0000256" key="1">
    <source>
        <dbReference type="ARBA" id="ARBA00001709"/>
    </source>
</evidence>
<evidence type="ECO:0000256" key="2">
    <source>
        <dbReference type="ARBA" id="ARBA00011915"/>
    </source>
</evidence>
<dbReference type="STRING" id="525254.HMPREF0072_1658"/>
<dbReference type="CDD" id="cd06558">
    <property type="entry name" value="crotonase-like"/>
    <property type="match status" value="1"/>
</dbReference>
<dbReference type="HOGENOM" id="CLU_009834_22_1_9"/>
<dbReference type="NCBIfam" id="NF004127">
    <property type="entry name" value="PRK05617.1"/>
    <property type="match status" value="1"/>
</dbReference>
<keyword evidence="6" id="KW-1185">Reference proteome</keyword>
<dbReference type="eggNOG" id="COG1024">
    <property type="taxonomic scope" value="Bacteria"/>
</dbReference>
<dbReference type="EC" id="3.1.2.4" evidence="2"/>
<dbReference type="AlphaFoldDB" id="C2BH38"/>
<dbReference type="InterPro" id="IPR029045">
    <property type="entry name" value="ClpP/crotonase-like_dom_sf"/>
</dbReference>
<evidence type="ECO:0000259" key="4">
    <source>
        <dbReference type="Pfam" id="PF16113"/>
    </source>
</evidence>
<dbReference type="InterPro" id="IPR032259">
    <property type="entry name" value="HIBYL-CoA-H"/>
</dbReference>
<dbReference type="SUPFAM" id="SSF52096">
    <property type="entry name" value="ClpP/crotonase"/>
    <property type="match status" value="1"/>
</dbReference>
<evidence type="ECO:0000313" key="6">
    <source>
        <dbReference type="Proteomes" id="UP000005984"/>
    </source>
</evidence>
<dbReference type="Proteomes" id="UP000005984">
    <property type="component" value="Unassembled WGS sequence"/>
</dbReference>
<proteinExistence type="predicted"/>
<dbReference type="Gene3D" id="3.90.226.10">
    <property type="entry name" value="2-enoyl-CoA Hydratase, Chain A, domain 1"/>
    <property type="match status" value="1"/>
</dbReference>
<dbReference type="GO" id="GO:0003860">
    <property type="term" value="F:3-hydroxyisobutyryl-CoA hydrolase activity"/>
    <property type="evidence" value="ECO:0007669"/>
    <property type="project" value="UniProtKB-EC"/>
</dbReference>
<name>C2BH38_9FIRM</name>
<reference evidence="5 6" key="1">
    <citation type="submission" date="2008-10" db="EMBL/GenBank/DDBJ databases">
        <authorList>
            <person name="Qin X."/>
            <person name="Bachman B."/>
            <person name="Battles P."/>
            <person name="Bell A."/>
            <person name="Bess C."/>
            <person name="Bickham C."/>
            <person name="Chaboub L."/>
            <person name="Chen D."/>
            <person name="Coyle M."/>
            <person name="Deiros D.R."/>
            <person name="Dinh H."/>
            <person name="Forbes L."/>
            <person name="Fowler G."/>
            <person name="Francisco L."/>
            <person name="Fu Q."/>
            <person name="Gubbala S."/>
            <person name="Hale W."/>
            <person name="Han Y."/>
            <person name="Hemphill L."/>
            <person name="Highlander S.K."/>
            <person name="Hirani K."/>
            <person name="Hogues M."/>
            <person name="Jackson L."/>
            <person name="Jakkamsetti A."/>
            <person name="Javaid M."/>
            <person name="Jiang H."/>
            <person name="Korchina V."/>
            <person name="Kovar C."/>
            <person name="Lara F."/>
            <person name="Lee S."/>
            <person name="Mata R."/>
            <person name="Mathew T."/>
            <person name="Moen C."/>
            <person name="Morales K."/>
            <person name="Munidasa M."/>
            <person name="Nazareth L."/>
            <person name="Ngo R."/>
            <person name="Nguyen L."/>
            <person name="Okwuonu G."/>
            <person name="Ongeri F."/>
            <person name="Patil S."/>
            <person name="Petrosino J."/>
            <person name="Pham C."/>
            <person name="Pham P."/>
            <person name="Pu L.-L."/>
            <person name="Puazo M."/>
            <person name="Raj R."/>
            <person name="Reid J."/>
            <person name="Rouhana J."/>
            <person name="Saada N."/>
            <person name="Shang Y."/>
            <person name="Simmons D."/>
            <person name="Thornton R."/>
            <person name="Warren J."/>
            <person name="Weissenberger G."/>
            <person name="Zhang J."/>
            <person name="Zhang L."/>
            <person name="Zhou C."/>
            <person name="Zhu D."/>
            <person name="Muzny D."/>
            <person name="Worley K."/>
            <person name="Gibbs R."/>
        </authorList>
    </citation>
    <scope>NUCLEOTIDE SEQUENCE [LARGE SCALE GENOMIC DNA]</scope>
    <source>
        <strain evidence="5 6">ATCC 51172</strain>
    </source>
</reference>
<keyword evidence="3 5" id="KW-0378">Hydrolase</keyword>
<comment type="catalytic activity">
    <reaction evidence="1">
        <text>3-hydroxy-2-methylpropanoyl-CoA + H2O = 3-hydroxy-2-methylpropanoate + CoA + H(+)</text>
        <dbReference type="Rhea" id="RHEA:20888"/>
        <dbReference type="ChEBI" id="CHEBI:11805"/>
        <dbReference type="ChEBI" id="CHEBI:15377"/>
        <dbReference type="ChEBI" id="CHEBI:15378"/>
        <dbReference type="ChEBI" id="CHEBI:57287"/>
        <dbReference type="ChEBI" id="CHEBI:57340"/>
        <dbReference type="EC" id="3.1.2.4"/>
    </reaction>
</comment>
<gene>
    <name evidence="5" type="primary">hibch</name>
    <name evidence="5" type="ORF">HMPREF0072_1658</name>
</gene>